<protein>
    <submittedName>
        <fullName evidence="1">Uncharacterized protein</fullName>
    </submittedName>
</protein>
<evidence type="ECO:0000313" key="2">
    <source>
        <dbReference type="Proteomes" id="UP001600888"/>
    </source>
</evidence>
<dbReference type="Proteomes" id="UP001600888">
    <property type="component" value="Unassembled WGS sequence"/>
</dbReference>
<name>A0ABR4F3P1_9PEZI</name>
<proteinExistence type="predicted"/>
<keyword evidence="2" id="KW-1185">Reference proteome</keyword>
<comment type="caution">
    <text evidence="1">The sequence shown here is derived from an EMBL/GenBank/DDBJ whole genome shotgun (WGS) entry which is preliminary data.</text>
</comment>
<accession>A0ABR4F3P1</accession>
<dbReference type="EMBL" id="JBAWTH010000013">
    <property type="protein sequence ID" value="KAL2289312.1"/>
    <property type="molecule type" value="Genomic_DNA"/>
</dbReference>
<evidence type="ECO:0000313" key="1">
    <source>
        <dbReference type="EMBL" id="KAL2289312.1"/>
    </source>
</evidence>
<organism evidence="1 2">
    <name type="scientific">Diaporthe vaccinii</name>
    <dbReference type="NCBI Taxonomy" id="105482"/>
    <lineage>
        <taxon>Eukaryota</taxon>
        <taxon>Fungi</taxon>
        <taxon>Dikarya</taxon>
        <taxon>Ascomycota</taxon>
        <taxon>Pezizomycotina</taxon>
        <taxon>Sordariomycetes</taxon>
        <taxon>Sordariomycetidae</taxon>
        <taxon>Diaporthales</taxon>
        <taxon>Diaporthaceae</taxon>
        <taxon>Diaporthe</taxon>
        <taxon>Diaporthe eres species complex</taxon>
    </lineage>
</organism>
<gene>
    <name evidence="1" type="ORF">FJTKL_02317</name>
</gene>
<reference evidence="1 2" key="1">
    <citation type="submission" date="2024-03" db="EMBL/GenBank/DDBJ databases">
        <title>A high-quality draft genome sequence of Diaporthe vaccinii, a causative agent of upright dieback and viscid rot disease in cranberry plants.</title>
        <authorList>
            <person name="Sarrasin M."/>
            <person name="Lang B.F."/>
            <person name="Burger G."/>
        </authorList>
    </citation>
    <scope>NUCLEOTIDE SEQUENCE [LARGE SCALE GENOMIC DNA]</scope>
    <source>
        <strain evidence="1 2">IS7</strain>
    </source>
</reference>
<sequence>MRMLFLQFQEVCKRKGIFRGSANVPFDEDGLEIKDFFSTPILYSLFASDEALDHGTHDLPSMTEQLSMT</sequence>